<gene>
    <name evidence="3" type="ORF">KILIM_010_00360</name>
</gene>
<dbReference type="SMART" id="SM00062">
    <property type="entry name" value="PBPb"/>
    <property type="match status" value="1"/>
</dbReference>
<proteinExistence type="predicted"/>
<dbReference type="EMBL" id="BAHD01000010">
    <property type="protein sequence ID" value="GAB94705.1"/>
    <property type="molecule type" value="Genomic_DNA"/>
</dbReference>
<comment type="caution">
    <text evidence="3">The sequence shown here is derived from an EMBL/GenBank/DDBJ whole genome shotgun (WGS) entry which is preliminary data.</text>
</comment>
<dbReference type="Pfam" id="PF00497">
    <property type="entry name" value="SBP_bac_3"/>
    <property type="match status" value="1"/>
</dbReference>
<evidence type="ECO:0000313" key="3">
    <source>
        <dbReference type="EMBL" id="GAB94705.1"/>
    </source>
</evidence>
<dbReference type="PANTHER" id="PTHR35936">
    <property type="entry name" value="MEMBRANE-BOUND LYTIC MUREIN TRANSGLYCOSYLASE F"/>
    <property type="match status" value="1"/>
</dbReference>
<dbReference type="RefSeq" id="WP_006591237.1">
    <property type="nucleotide sequence ID" value="NZ_BAHD01000010.1"/>
</dbReference>
<keyword evidence="4" id="KW-1185">Reference proteome</keyword>
<dbReference type="InterPro" id="IPR001638">
    <property type="entry name" value="Solute-binding_3/MltF_N"/>
</dbReference>
<dbReference type="STRING" id="1184609.KILIM_010_00360"/>
<dbReference type="Gene3D" id="3.40.190.10">
    <property type="entry name" value="Periplasmic binding protein-like II"/>
    <property type="match status" value="2"/>
</dbReference>
<organism evidence="3 4">
    <name type="scientific">Kineosphaera limosa NBRC 100340</name>
    <dbReference type="NCBI Taxonomy" id="1184609"/>
    <lineage>
        <taxon>Bacteria</taxon>
        <taxon>Bacillati</taxon>
        <taxon>Actinomycetota</taxon>
        <taxon>Actinomycetes</taxon>
        <taxon>Micrococcales</taxon>
        <taxon>Dermatophilaceae</taxon>
        <taxon>Kineosphaera</taxon>
    </lineage>
</organism>
<evidence type="ECO:0000313" key="4">
    <source>
        <dbReference type="Proteomes" id="UP000008366"/>
    </source>
</evidence>
<dbReference type="eggNOG" id="COG0834">
    <property type="taxonomic scope" value="Bacteria"/>
</dbReference>
<reference evidence="3 4" key="1">
    <citation type="submission" date="2012-08" db="EMBL/GenBank/DDBJ databases">
        <title>Whole genome shotgun sequence of Kineosphaera limosa NBRC 100340.</title>
        <authorList>
            <person name="Yoshida I."/>
            <person name="Isaki S."/>
            <person name="Hosoyama A."/>
            <person name="Tsuchikane K."/>
            <person name="Katsumata H."/>
            <person name="Ando Y."/>
            <person name="Ohji S."/>
            <person name="Hamada M."/>
            <person name="Tamura T."/>
            <person name="Yamazoe A."/>
            <person name="Yamazaki S."/>
            <person name="Fujita N."/>
        </authorList>
    </citation>
    <scope>NUCLEOTIDE SEQUENCE [LARGE SCALE GENOMIC DNA]</scope>
    <source>
        <strain evidence="3 4">NBRC 100340</strain>
    </source>
</reference>
<dbReference type="OrthoDB" id="3181812at2"/>
<dbReference type="Proteomes" id="UP000008366">
    <property type="component" value="Unassembled WGS sequence"/>
</dbReference>
<accession>K6W695</accession>
<sequence>MVDELVDHHGGEHGDVPQARAELAATGALRAHINLGNPVLTHGTPQDPGGVSVDIAREAARRLGVPVEFTCVDAARHSFDALVQGRADLAFLADEPARAAQVAFTPPYVLIEGVFVVPDDSPITTVQEADRPGVRIGVKEGSAYDLYLTRTLAHAQLVRGAEGVDVYLDEALEAGAGVRQPATRWVQEHPGHRVVPQRFQEIAQCAATRPDLSQSTLAWVAQFVEELKASGFIADSLARAGQEATVAPPRWPAAAQVLTSC</sequence>
<dbReference type="AlphaFoldDB" id="K6W695"/>
<evidence type="ECO:0000259" key="2">
    <source>
        <dbReference type="SMART" id="SM00062"/>
    </source>
</evidence>
<feature type="domain" description="Solute-binding protein family 3/N-terminal" evidence="2">
    <location>
        <begin position="28"/>
        <end position="244"/>
    </location>
</feature>
<name>K6W695_9MICO</name>
<evidence type="ECO:0000256" key="1">
    <source>
        <dbReference type="ARBA" id="ARBA00022729"/>
    </source>
</evidence>
<dbReference type="PANTHER" id="PTHR35936:SF17">
    <property type="entry name" value="ARGININE-BINDING EXTRACELLULAR PROTEIN ARTP"/>
    <property type="match status" value="1"/>
</dbReference>
<protein>
    <submittedName>
        <fullName evidence="3">Putative ABC transporter substrate-binding protein</fullName>
    </submittedName>
</protein>
<keyword evidence="1" id="KW-0732">Signal</keyword>
<dbReference type="SUPFAM" id="SSF53850">
    <property type="entry name" value="Periplasmic binding protein-like II"/>
    <property type="match status" value="1"/>
</dbReference>